<evidence type="ECO:0000256" key="1">
    <source>
        <dbReference type="SAM" id="MobiDB-lite"/>
    </source>
</evidence>
<proteinExistence type="predicted"/>
<comment type="caution">
    <text evidence="2">The sequence shown here is derived from an EMBL/GenBank/DDBJ whole genome shotgun (WGS) entry which is preliminary data.</text>
</comment>
<reference evidence="2 3" key="1">
    <citation type="submission" date="2019-12" db="EMBL/GenBank/DDBJ databases">
        <title>Maritimibacter sp. nov. sp. isolated from sea sand.</title>
        <authorList>
            <person name="Kim J."/>
            <person name="Jeong S.E."/>
            <person name="Jung H.S."/>
            <person name="Jeon C.O."/>
        </authorList>
    </citation>
    <scope>NUCLEOTIDE SEQUENCE [LARGE SCALE GENOMIC DNA]</scope>
    <source>
        <strain evidence="2 3">DP07</strain>
    </source>
</reference>
<gene>
    <name evidence="2" type="ORF">GQE99_12335</name>
</gene>
<dbReference type="EMBL" id="WTUX01000016">
    <property type="protein sequence ID" value="MZR13802.1"/>
    <property type="molecule type" value="Genomic_DNA"/>
</dbReference>
<name>A0A845M3K8_9RHOB</name>
<protein>
    <submittedName>
        <fullName evidence="2">Uncharacterized protein</fullName>
    </submittedName>
</protein>
<keyword evidence="3" id="KW-1185">Reference proteome</keyword>
<dbReference type="AlphaFoldDB" id="A0A845M3K8"/>
<dbReference type="Proteomes" id="UP000467322">
    <property type="component" value="Unassembled WGS sequence"/>
</dbReference>
<accession>A0A845M3K8</accession>
<dbReference type="RefSeq" id="WP_161351940.1">
    <property type="nucleotide sequence ID" value="NZ_WTUX01000016.1"/>
</dbReference>
<evidence type="ECO:0000313" key="2">
    <source>
        <dbReference type="EMBL" id="MZR13802.1"/>
    </source>
</evidence>
<sequence length="206" mass="22045">MFLNDNTATARILANDDRPAEAAKRDNQTRAGALISTGPDTVGLPWLHFLASDALQCLQHWAEQVGECRVAGEEETGPELEMMATQNGSVVYIRAPLAQIQSGSAGLVVEVSSDKGITGTVRIEDPRVISVLELAVKIAGCFGFQDDPNWGAPLRLVLGTALREMLASGVLCKADPRPAEKKPSVTQALRVVSKDDGHKGHAPRLR</sequence>
<evidence type="ECO:0000313" key="3">
    <source>
        <dbReference type="Proteomes" id="UP000467322"/>
    </source>
</evidence>
<feature type="region of interest" description="Disordered" evidence="1">
    <location>
        <begin position="176"/>
        <end position="206"/>
    </location>
</feature>
<organism evidence="2 3">
    <name type="scientific">Maritimibacter harenae</name>
    <dbReference type="NCBI Taxonomy" id="2606218"/>
    <lineage>
        <taxon>Bacteria</taxon>
        <taxon>Pseudomonadati</taxon>
        <taxon>Pseudomonadota</taxon>
        <taxon>Alphaproteobacteria</taxon>
        <taxon>Rhodobacterales</taxon>
        <taxon>Roseobacteraceae</taxon>
        <taxon>Maritimibacter</taxon>
    </lineage>
</organism>